<dbReference type="Pfam" id="PF19811">
    <property type="entry name" value="DUF6294"/>
    <property type="match status" value="1"/>
</dbReference>
<reference evidence="4" key="1">
    <citation type="journal article" date="2019" name="Int. J. Syst. Evol. Microbiol.">
        <title>The Global Catalogue of Microorganisms (GCM) 10K type strain sequencing project: providing services to taxonomists for standard genome sequencing and annotation.</title>
        <authorList>
            <consortium name="The Broad Institute Genomics Platform"/>
            <consortium name="The Broad Institute Genome Sequencing Center for Infectious Disease"/>
            <person name="Wu L."/>
            <person name="Ma J."/>
        </authorList>
    </citation>
    <scope>NUCLEOTIDE SEQUENCE [LARGE SCALE GENOMIC DNA]</scope>
    <source>
        <strain evidence="4">CGMCC 4.7132</strain>
    </source>
</reference>
<evidence type="ECO:0000313" key="4">
    <source>
        <dbReference type="Proteomes" id="UP001596004"/>
    </source>
</evidence>
<organism evidence="3 4">
    <name type="scientific">Sphaerisporangium dianthi</name>
    <dbReference type="NCBI Taxonomy" id="1436120"/>
    <lineage>
        <taxon>Bacteria</taxon>
        <taxon>Bacillati</taxon>
        <taxon>Actinomycetota</taxon>
        <taxon>Actinomycetes</taxon>
        <taxon>Streptosporangiales</taxon>
        <taxon>Streptosporangiaceae</taxon>
        <taxon>Sphaerisporangium</taxon>
    </lineage>
</organism>
<evidence type="ECO:0000313" key="3">
    <source>
        <dbReference type="EMBL" id="MFC4529298.1"/>
    </source>
</evidence>
<feature type="domain" description="DUF6294" evidence="2">
    <location>
        <begin position="56"/>
        <end position="143"/>
    </location>
</feature>
<feature type="chain" id="PRO_5046241876" evidence="1">
    <location>
        <begin position="28"/>
        <end position="143"/>
    </location>
</feature>
<evidence type="ECO:0000256" key="1">
    <source>
        <dbReference type="SAM" id="SignalP"/>
    </source>
</evidence>
<dbReference type="RefSeq" id="WP_380835710.1">
    <property type="nucleotide sequence ID" value="NZ_JBHSFP010000001.1"/>
</dbReference>
<evidence type="ECO:0000259" key="2">
    <source>
        <dbReference type="Pfam" id="PF19811"/>
    </source>
</evidence>
<protein>
    <submittedName>
        <fullName evidence="3">DUF6294 family protein</fullName>
    </submittedName>
</protein>
<dbReference type="Proteomes" id="UP001596004">
    <property type="component" value="Unassembled WGS sequence"/>
</dbReference>
<proteinExistence type="predicted"/>
<sequence length="143" mass="15413">MGTMRRIAGMATAMGALTLGLALPATGAADASALAWKRFSWNTITAGDCAMSSGATWTIRSDGTADFDGTVSSRDGDDAWLMWARLKDANGAVLADIQVANSTGTKFVKGLPRAWQRYRWFARGHFDPSLYPLIKHMSLAKHC</sequence>
<comment type="caution">
    <text evidence="3">The sequence shown here is derived from an EMBL/GenBank/DDBJ whole genome shotgun (WGS) entry which is preliminary data.</text>
</comment>
<dbReference type="InterPro" id="IPR046261">
    <property type="entry name" value="DUF6294"/>
</dbReference>
<keyword evidence="4" id="KW-1185">Reference proteome</keyword>
<dbReference type="EMBL" id="JBHSFP010000001">
    <property type="protein sequence ID" value="MFC4529298.1"/>
    <property type="molecule type" value="Genomic_DNA"/>
</dbReference>
<accession>A0ABV9C976</accession>
<gene>
    <name evidence="3" type="ORF">ACFO60_00870</name>
</gene>
<name>A0ABV9C976_9ACTN</name>
<keyword evidence="1" id="KW-0732">Signal</keyword>
<feature type="signal peptide" evidence="1">
    <location>
        <begin position="1"/>
        <end position="27"/>
    </location>
</feature>